<evidence type="ECO:0000313" key="2">
    <source>
        <dbReference type="EMBL" id="OLZ47506.1"/>
    </source>
</evidence>
<comment type="caution">
    <text evidence="2">The sequence shown here is derived from an EMBL/GenBank/DDBJ whole genome shotgun (WGS) entry which is preliminary data.</text>
</comment>
<accession>A0A1R0KLF0</accession>
<dbReference type="AlphaFoldDB" id="A0A1R0KLF0"/>
<sequence>MSPVSRGRKPKKTKKNKKQATKPKVPLTSEPVSFPDWFEEGVGNILGGVDGLLACETARDLEQATCELLGAELKRAIDDDNYGLDFDLFFAALVAEVSALAKSEPTEALWRLLHGLLAIAAPGVAPTLRSTIARVESESERLSAWPRSLADLKATGEVWEMRDVYGTRLAVIAAYTYPGVYLFDVDMSGIPALTGGHVYDDVEQATEAWRKKLGDEAGDAEPKAVTDTERLAGLVSCEFDVIGFESRDALDNWHRAQRRFEDLETALKKRNLPLPPYQSLFDDPDPAEMSRPFIEWHSERHGGEPDPEAVEDLAGEWMEGLVPDTRFDVSPGRIGYYLDVLGDRRDPVAMALLRKWACWLAERAGLPSPLVERVVAKATK</sequence>
<organism evidence="2 3">
    <name type="scientific">Amycolatopsis coloradensis</name>
    <dbReference type="NCBI Taxonomy" id="76021"/>
    <lineage>
        <taxon>Bacteria</taxon>
        <taxon>Bacillati</taxon>
        <taxon>Actinomycetota</taxon>
        <taxon>Actinomycetes</taxon>
        <taxon>Pseudonocardiales</taxon>
        <taxon>Pseudonocardiaceae</taxon>
        <taxon>Amycolatopsis</taxon>
    </lineage>
</organism>
<dbReference type="STRING" id="76021.BS329_26725"/>
<dbReference type="Proteomes" id="UP000187486">
    <property type="component" value="Unassembled WGS sequence"/>
</dbReference>
<feature type="region of interest" description="Disordered" evidence="1">
    <location>
        <begin position="1"/>
        <end position="28"/>
    </location>
</feature>
<proteinExistence type="predicted"/>
<feature type="compositionally biased region" description="Basic residues" evidence="1">
    <location>
        <begin position="1"/>
        <end position="21"/>
    </location>
</feature>
<evidence type="ECO:0000256" key="1">
    <source>
        <dbReference type="SAM" id="MobiDB-lite"/>
    </source>
</evidence>
<evidence type="ECO:0000313" key="3">
    <source>
        <dbReference type="Proteomes" id="UP000187486"/>
    </source>
</evidence>
<protein>
    <submittedName>
        <fullName evidence="2">Uncharacterized protein</fullName>
    </submittedName>
</protein>
<gene>
    <name evidence="2" type="ORF">BS329_26725</name>
</gene>
<reference evidence="2 3" key="1">
    <citation type="submission" date="2016-01" db="EMBL/GenBank/DDBJ databases">
        <title>Amycolatopsis coloradensis genome sequencing and assembly.</title>
        <authorList>
            <person name="Mayilraj S."/>
        </authorList>
    </citation>
    <scope>NUCLEOTIDE SEQUENCE [LARGE SCALE GENOMIC DNA]</scope>
    <source>
        <strain evidence="2 3">DSM 44225</strain>
    </source>
</reference>
<dbReference type="RefSeq" id="WP_076164006.1">
    <property type="nucleotide sequence ID" value="NZ_JBEZVB010000055.1"/>
</dbReference>
<dbReference type="OrthoDB" id="3206885at2"/>
<keyword evidence="3" id="KW-1185">Reference proteome</keyword>
<dbReference type="EMBL" id="MQUQ01000015">
    <property type="protein sequence ID" value="OLZ47506.1"/>
    <property type="molecule type" value="Genomic_DNA"/>
</dbReference>
<name>A0A1R0KLF0_9PSEU</name>